<evidence type="ECO:0000313" key="2">
    <source>
        <dbReference type="EMBL" id="CAI9736262.1"/>
    </source>
</evidence>
<accession>A0AA36BMI0</accession>
<dbReference type="EMBL" id="OX597831">
    <property type="protein sequence ID" value="CAI9736262.1"/>
    <property type="molecule type" value="Genomic_DNA"/>
</dbReference>
<organism evidence="2 3">
    <name type="scientific">Octopus vulgaris</name>
    <name type="common">Common octopus</name>
    <dbReference type="NCBI Taxonomy" id="6645"/>
    <lineage>
        <taxon>Eukaryota</taxon>
        <taxon>Metazoa</taxon>
        <taxon>Spiralia</taxon>
        <taxon>Lophotrochozoa</taxon>
        <taxon>Mollusca</taxon>
        <taxon>Cephalopoda</taxon>
        <taxon>Coleoidea</taxon>
        <taxon>Octopodiformes</taxon>
        <taxon>Octopoda</taxon>
        <taxon>Incirrata</taxon>
        <taxon>Octopodidae</taxon>
        <taxon>Octopus</taxon>
    </lineage>
</organism>
<name>A0AA36BMI0_OCTVU</name>
<reference evidence="2" key="1">
    <citation type="submission" date="2023-08" db="EMBL/GenBank/DDBJ databases">
        <authorList>
            <person name="Alioto T."/>
            <person name="Alioto T."/>
            <person name="Gomez Garrido J."/>
        </authorList>
    </citation>
    <scope>NUCLEOTIDE SEQUENCE</scope>
</reference>
<feature type="region of interest" description="Disordered" evidence="1">
    <location>
        <begin position="44"/>
        <end position="66"/>
    </location>
</feature>
<protein>
    <submittedName>
        <fullName evidence="2">Uncharacterized protein</fullName>
    </submittedName>
</protein>
<evidence type="ECO:0000256" key="1">
    <source>
        <dbReference type="SAM" id="MobiDB-lite"/>
    </source>
</evidence>
<proteinExistence type="predicted"/>
<sequence length="66" mass="7653">MIFLSVRCRSEIFNSSTTTKPLLIGNRNRLHGMKRIVDKHDEATMHTIEKQSSHKSPYSQDAQMHI</sequence>
<keyword evidence="3" id="KW-1185">Reference proteome</keyword>
<dbReference type="AlphaFoldDB" id="A0AA36BMI0"/>
<evidence type="ECO:0000313" key="3">
    <source>
        <dbReference type="Proteomes" id="UP001162480"/>
    </source>
</evidence>
<feature type="compositionally biased region" description="Polar residues" evidence="1">
    <location>
        <begin position="54"/>
        <end position="66"/>
    </location>
</feature>
<dbReference type="Proteomes" id="UP001162480">
    <property type="component" value="Chromosome 18"/>
</dbReference>
<gene>
    <name evidence="2" type="ORF">OCTVUL_1B016169</name>
</gene>